<name>A0AAG5DCI4_ANOAO</name>
<keyword evidence="3" id="KW-1185">Reference proteome</keyword>
<organism evidence="2 3">
    <name type="scientific">Anopheles atroparvus</name>
    <name type="common">European mosquito</name>
    <dbReference type="NCBI Taxonomy" id="41427"/>
    <lineage>
        <taxon>Eukaryota</taxon>
        <taxon>Metazoa</taxon>
        <taxon>Ecdysozoa</taxon>
        <taxon>Arthropoda</taxon>
        <taxon>Hexapoda</taxon>
        <taxon>Insecta</taxon>
        <taxon>Pterygota</taxon>
        <taxon>Neoptera</taxon>
        <taxon>Endopterygota</taxon>
        <taxon>Diptera</taxon>
        <taxon>Nematocera</taxon>
        <taxon>Culicoidea</taxon>
        <taxon>Culicidae</taxon>
        <taxon>Anophelinae</taxon>
        <taxon>Anopheles</taxon>
    </lineage>
</organism>
<evidence type="ECO:0000313" key="2">
    <source>
        <dbReference type="EnsemblMetazoa" id="ENSAATROPP008961"/>
    </source>
</evidence>
<evidence type="ECO:0000313" key="3">
    <source>
        <dbReference type="Proteomes" id="UP000075880"/>
    </source>
</evidence>
<protein>
    <submittedName>
        <fullName evidence="2">Uncharacterized protein</fullName>
    </submittedName>
</protein>
<accession>A0AAG5DCI4</accession>
<evidence type="ECO:0000256" key="1">
    <source>
        <dbReference type="SAM" id="MobiDB-lite"/>
    </source>
</evidence>
<reference evidence="2" key="1">
    <citation type="submission" date="2024-04" db="UniProtKB">
        <authorList>
            <consortium name="EnsemblMetazoa"/>
        </authorList>
    </citation>
    <scope>IDENTIFICATION</scope>
    <source>
        <strain evidence="2">EBRO</strain>
    </source>
</reference>
<proteinExistence type="predicted"/>
<dbReference type="Proteomes" id="UP000075880">
    <property type="component" value="Unassembled WGS sequence"/>
</dbReference>
<feature type="region of interest" description="Disordered" evidence="1">
    <location>
        <begin position="42"/>
        <end position="65"/>
    </location>
</feature>
<dbReference type="EnsemblMetazoa" id="ENSAATROPT009909">
    <property type="protein sequence ID" value="ENSAATROPP008961"/>
    <property type="gene ID" value="ENSAATROPG008073"/>
</dbReference>
<sequence>PWGALSRCCFTHSDVKCLLPRLGLGERDHVDSRANTMRAGDDLVRWPTGNSTKQPSMWGVQPDVG</sequence>
<dbReference type="AlphaFoldDB" id="A0AAG5DCI4"/>